<dbReference type="Proteomes" id="UP000034350">
    <property type="component" value="Unassembled WGS sequence"/>
</dbReference>
<dbReference type="GeneID" id="36320981"/>
<dbReference type="PANTHER" id="PTHR31913">
    <property type="entry name" value="VACUOLAR IMPORT AND DEGRADATION PROTEIN 27"/>
    <property type="match status" value="1"/>
</dbReference>
<dbReference type="VEuPathDB" id="MicrosporidiaDB:NCER_100872"/>
<dbReference type="GO" id="GO:0005634">
    <property type="term" value="C:nucleus"/>
    <property type="evidence" value="ECO:0007669"/>
    <property type="project" value="TreeGrafter"/>
</dbReference>
<dbReference type="VEuPathDB" id="MicrosporidiaDB:G9O61_00g013730"/>
<protein>
    <submittedName>
        <fullName evidence="2">Vacuolar import and degradation protein</fullName>
    </submittedName>
</protein>
<feature type="domain" description="Vacuolar import/degradation Vid27 C-terminal" evidence="1">
    <location>
        <begin position="258"/>
        <end position="573"/>
    </location>
</feature>
<keyword evidence="3" id="KW-1185">Reference proteome</keyword>
<sequence length="575" mass="66470">MVFKLIKSVLKKNVNYQGDLISNKEIIEKNCILQLDDTILIFSQKYKFDLINIKNLKYKDKSLYFTYDQTKYRFTCILDLKDLFNKLHPLTTENEVLFTTKDFIYKIYNTKTSSFVQVDKDLVLEIIKDGGLFYLKLETDDDIIHFEEITTETQYYIDNKNNTFVWSVLKEGSWYTFSISFDSNLTYLEFISKYVSSTYKAEENEEYFKKMEEDNCNYGSNEENEVIFESLEEEGDEYGEGEVVDLNNLEDKNDHLGKNEHLVVGNGRAFVTRESSVGVFENTNEGLEFKENLSGIMKNPAKKIISHDNCKTLIYLDKNDNKILHKIDLDRADVVESWNVNRNINDYFDGSKLVDSETLIGLSDYSVFRIDPRTKEKVTQSKEYKTKNEFMCGMSTSNGHVAVASKNGDLRLYDKIDKRAKSLLPGFGDEVKYVDVTSSGENIICTCKNYLLLYSVDGNYKNQVGKDKPVPKKLTLRPEHLAYINEEINFTPAKFSTDKHEDSIITSTGKFVVKWNLKDVLEGKVYSYQLSRCSDLVVADNFEFGVNDNIIVTMPDDVKSLKGCVLRRPNKKSFE</sequence>
<dbReference type="InterPro" id="IPR040458">
    <property type="entry name" value="Vid27"/>
</dbReference>
<dbReference type="RefSeq" id="XP_024330313.1">
    <property type="nucleotide sequence ID" value="XM_024476033.1"/>
</dbReference>
<reference evidence="2 3" key="1">
    <citation type="journal article" date="2015" name="Environ. Microbiol.">
        <title>Genome analyses suggest the presence of polyploidy and recent human-driven expansions in eight global populations of the honeybee pathogen Nosema ceranae.</title>
        <authorList>
            <person name="Pelin A."/>
            <person name="Selman M."/>
            <person name="Aris-Brosou S."/>
            <person name="Farinelli L."/>
            <person name="Corradi N."/>
        </authorList>
    </citation>
    <scope>NUCLEOTIDE SEQUENCE [LARGE SCALE GENOMIC DNA]</scope>
    <source>
        <strain evidence="2 3">PA08 1199</strain>
    </source>
</reference>
<proteinExistence type="predicted"/>
<name>A0A0F9WAD2_9MICR</name>
<dbReference type="GO" id="GO:0005737">
    <property type="term" value="C:cytoplasm"/>
    <property type="evidence" value="ECO:0007669"/>
    <property type="project" value="TreeGrafter"/>
</dbReference>
<evidence type="ECO:0000313" key="2">
    <source>
        <dbReference type="EMBL" id="KKO74571.1"/>
    </source>
</evidence>
<dbReference type="Pfam" id="PF08553">
    <property type="entry name" value="VID27"/>
    <property type="match status" value="1"/>
</dbReference>
<dbReference type="SUPFAM" id="SSF50969">
    <property type="entry name" value="YVTN repeat-like/Quinoprotein amine dehydrogenase"/>
    <property type="match status" value="1"/>
</dbReference>
<gene>
    <name evidence="2" type="ORF">AAJ76_5900011853</name>
</gene>
<dbReference type="InterPro" id="IPR013863">
    <property type="entry name" value="VID27_C"/>
</dbReference>
<comment type="caution">
    <text evidence="2">The sequence shown here is derived from an EMBL/GenBank/DDBJ whole genome shotgun (WGS) entry which is preliminary data.</text>
</comment>
<evidence type="ECO:0000259" key="1">
    <source>
        <dbReference type="Pfam" id="PF08553"/>
    </source>
</evidence>
<dbReference type="EMBL" id="JPQZ01000059">
    <property type="protein sequence ID" value="KKO74571.1"/>
    <property type="molecule type" value="Genomic_DNA"/>
</dbReference>
<dbReference type="PANTHER" id="PTHR31913:SF0">
    <property type="entry name" value="VACUOLAR IMPORT AND DEGRADATION PROTEIN 27"/>
    <property type="match status" value="1"/>
</dbReference>
<accession>A0A0F9WAD2</accession>
<dbReference type="InterPro" id="IPR011044">
    <property type="entry name" value="Quino_amine_DH_bsu"/>
</dbReference>
<dbReference type="AlphaFoldDB" id="A0A0F9WAD2"/>
<dbReference type="InterPro" id="IPR015943">
    <property type="entry name" value="WD40/YVTN_repeat-like_dom_sf"/>
</dbReference>
<evidence type="ECO:0000313" key="3">
    <source>
        <dbReference type="Proteomes" id="UP000034350"/>
    </source>
</evidence>
<organism evidence="2 3">
    <name type="scientific">Vairimorpha ceranae</name>
    <dbReference type="NCBI Taxonomy" id="40302"/>
    <lineage>
        <taxon>Eukaryota</taxon>
        <taxon>Fungi</taxon>
        <taxon>Fungi incertae sedis</taxon>
        <taxon>Microsporidia</taxon>
        <taxon>Nosematidae</taxon>
        <taxon>Vairimorpha</taxon>
    </lineage>
</organism>
<dbReference type="Gene3D" id="2.130.10.10">
    <property type="entry name" value="YVTN repeat-like/Quinoprotein amine dehydrogenase"/>
    <property type="match status" value="1"/>
</dbReference>
<dbReference type="OrthoDB" id="10251113at2759"/>
<dbReference type="VEuPathDB" id="MicrosporidiaDB:AAJ76_5900011853"/>